<dbReference type="InterPro" id="IPR025344">
    <property type="entry name" value="CDP1-like_IMS"/>
</dbReference>
<comment type="caution">
    <text evidence="3">The sequence shown here is derived from an EMBL/GenBank/DDBJ whole genome shotgun (WGS) entry which is preliminary data.</text>
</comment>
<protein>
    <submittedName>
        <fullName evidence="3">DUF4101 domain-containing protein</fullName>
    </submittedName>
</protein>
<evidence type="ECO:0000313" key="3">
    <source>
        <dbReference type="EMBL" id="REJ50999.1"/>
    </source>
</evidence>
<dbReference type="PROSITE" id="PS51257">
    <property type="entry name" value="PROKAR_LIPOPROTEIN"/>
    <property type="match status" value="1"/>
</dbReference>
<gene>
    <name evidence="3" type="ORF">DWQ56_25310</name>
</gene>
<name>A0A3E0LU08_MICAE</name>
<organism evidence="3 4">
    <name type="scientific">Microcystis aeruginosa DA14</name>
    <dbReference type="NCBI Taxonomy" id="1987506"/>
    <lineage>
        <taxon>Bacteria</taxon>
        <taxon>Bacillati</taxon>
        <taxon>Cyanobacteriota</taxon>
        <taxon>Cyanophyceae</taxon>
        <taxon>Oscillatoriophycideae</taxon>
        <taxon>Chroococcales</taxon>
        <taxon>Microcystaceae</taxon>
        <taxon>Microcystis</taxon>
    </lineage>
</organism>
<dbReference type="AlphaFoldDB" id="A0A3E0LU08"/>
<dbReference type="Proteomes" id="UP000256301">
    <property type="component" value="Unassembled WGS sequence"/>
</dbReference>
<proteinExistence type="predicted"/>
<dbReference type="Pfam" id="PF13355">
    <property type="entry name" value="ARC6-like_IMS"/>
    <property type="match status" value="1"/>
</dbReference>
<accession>A0A3E0LU08</accession>
<evidence type="ECO:0000259" key="2">
    <source>
        <dbReference type="Pfam" id="PF13355"/>
    </source>
</evidence>
<feature type="region of interest" description="Disordered" evidence="1">
    <location>
        <begin position="141"/>
        <end position="168"/>
    </location>
</feature>
<evidence type="ECO:0000256" key="1">
    <source>
        <dbReference type="SAM" id="MobiDB-lite"/>
    </source>
</evidence>
<evidence type="ECO:0000313" key="4">
    <source>
        <dbReference type="Proteomes" id="UP000256301"/>
    </source>
</evidence>
<feature type="domain" description="Plastid division protein CDP1-like IMS" evidence="2">
    <location>
        <begin position="175"/>
        <end position="294"/>
    </location>
</feature>
<feature type="compositionally biased region" description="Pro residues" evidence="1">
    <location>
        <begin position="147"/>
        <end position="168"/>
    </location>
</feature>
<dbReference type="EMBL" id="QQWE01000017">
    <property type="protein sequence ID" value="REJ50999.1"/>
    <property type="molecule type" value="Genomic_DNA"/>
</dbReference>
<reference evidence="3 4" key="1">
    <citation type="submission" date="2017-08" db="EMBL/GenBank/DDBJ databases">
        <title>Functional genomic and metabolic studies of the symbiotic interactions of six Microcystis-dominated communities.</title>
        <authorList>
            <person name="Li Q."/>
            <person name="Lin F."/>
        </authorList>
    </citation>
    <scope>NUCLEOTIDE SEQUENCE [LARGE SCALE GENOMIC DNA]</scope>
    <source>
        <strain evidence="3">DA14</strain>
    </source>
</reference>
<sequence length="300" mass="32896">MKNKIPLLLSLFWLSGCEMLSQALQNIKVSPNATNPTSSAGQCADKPTGVLKKTKPVTLSSQSVSESDQVSETKAVGFLFDGKAGETLSYSTKDDICLWVIQPNNLPLSGTKLPENGKYTVQVVSKQGSKTFTLEMSLGTLQTSLPQSPPPSPAVYPLGTSPPSPPPNSLTQEEAYNLVANWYKAKPRMFGPSYDENLVSQYTTGTMYYDNLRKGDGGSLGWLKNNGCYYTYDYSNIRSVQSFNPSSTQPSLTVRVSERLQLHGPASAGCDNRPKTYTKTITYWFAKDNGIWKLERTNAI</sequence>